<protein>
    <recommendedName>
        <fullName evidence="5">Lipoprotein</fullName>
    </recommendedName>
</protein>
<evidence type="ECO:0000313" key="4">
    <source>
        <dbReference type="Proteomes" id="UP000593601"/>
    </source>
</evidence>
<dbReference type="RefSeq" id="WP_193736861.1">
    <property type="nucleotide sequence ID" value="NZ_CP063304.1"/>
</dbReference>
<dbReference type="PROSITE" id="PS51257">
    <property type="entry name" value="PROKAR_LIPOPROTEIN"/>
    <property type="match status" value="1"/>
</dbReference>
<feature type="region of interest" description="Disordered" evidence="1">
    <location>
        <begin position="24"/>
        <end position="69"/>
    </location>
</feature>
<feature type="compositionally biased region" description="Polar residues" evidence="1">
    <location>
        <begin position="24"/>
        <end position="33"/>
    </location>
</feature>
<organism evidence="3 4">
    <name type="scientific">Blautia liquoris</name>
    <dbReference type="NCBI Taxonomy" id="2779518"/>
    <lineage>
        <taxon>Bacteria</taxon>
        <taxon>Bacillati</taxon>
        <taxon>Bacillota</taxon>
        <taxon>Clostridia</taxon>
        <taxon>Lachnospirales</taxon>
        <taxon>Lachnospiraceae</taxon>
        <taxon>Blautia</taxon>
    </lineage>
</organism>
<evidence type="ECO:0008006" key="5">
    <source>
        <dbReference type="Google" id="ProtNLM"/>
    </source>
</evidence>
<keyword evidence="2" id="KW-0732">Signal</keyword>
<dbReference type="EMBL" id="CP063304">
    <property type="protein sequence ID" value="QOV20542.1"/>
    <property type="molecule type" value="Genomic_DNA"/>
</dbReference>
<proteinExistence type="predicted"/>
<keyword evidence="4" id="KW-1185">Reference proteome</keyword>
<gene>
    <name evidence="3" type="ORF">INP51_06255</name>
</gene>
<name>A0A7M2RMF9_9FIRM</name>
<evidence type="ECO:0000313" key="3">
    <source>
        <dbReference type="EMBL" id="QOV20542.1"/>
    </source>
</evidence>
<dbReference type="KEGG" id="bliq:INP51_06255"/>
<sequence length="251" mass="25529">MKKKTLIATITLITTLTFAACGSTAPTATNKQPASTSTSVSANTTSSTSTSTASTSTAEPETKAEPTKEHFEADLSAGNYIAGIDLPSGTYNLTATSGQGNVSSSNMYTGGLNEVMGTPADDMTTESFNGLKLDKDIQLTLGGDVILHVVAEDADTGSVKARTVSDATPIDLTAGNYTSGTDFPAGNYNVVATGGSGNVSSSNLYEGGLNEVMGTEGNDGMTITQYNNAMFPEGTTLSISGTSVQLVPVGE</sequence>
<dbReference type="Proteomes" id="UP000593601">
    <property type="component" value="Chromosome"/>
</dbReference>
<dbReference type="AlphaFoldDB" id="A0A7M2RMF9"/>
<accession>A0A7M2RMF9</accession>
<feature type="compositionally biased region" description="Low complexity" evidence="1">
    <location>
        <begin position="34"/>
        <end position="58"/>
    </location>
</feature>
<evidence type="ECO:0000256" key="1">
    <source>
        <dbReference type="SAM" id="MobiDB-lite"/>
    </source>
</evidence>
<reference evidence="3 4" key="1">
    <citation type="submission" date="2020-10" db="EMBL/GenBank/DDBJ databases">
        <title>Blautia liquoris sp.nov., isolated from the mud in a fermentation cellar used for the production of Chinese strong-flavoured liquor.</title>
        <authorList>
            <person name="Lu L."/>
        </authorList>
    </citation>
    <scope>NUCLEOTIDE SEQUENCE [LARGE SCALE GENOMIC DNA]</scope>
    <source>
        <strain evidence="3 4">LZLJ-3</strain>
    </source>
</reference>
<evidence type="ECO:0000256" key="2">
    <source>
        <dbReference type="SAM" id="SignalP"/>
    </source>
</evidence>
<feature type="chain" id="PRO_5038511321" description="Lipoprotein" evidence="2">
    <location>
        <begin position="20"/>
        <end position="251"/>
    </location>
</feature>
<feature type="signal peptide" evidence="2">
    <location>
        <begin position="1"/>
        <end position="19"/>
    </location>
</feature>
<feature type="compositionally biased region" description="Basic and acidic residues" evidence="1">
    <location>
        <begin position="60"/>
        <end position="69"/>
    </location>
</feature>